<dbReference type="RefSeq" id="WP_091658089.1">
    <property type="nucleotide sequence ID" value="NZ_FONT01000002.1"/>
</dbReference>
<dbReference type="STRING" id="930128.SAMN05192532_10258"/>
<evidence type="ECO:0000256" key="7">
    <source>
        <dbReference type="SAM" id="MobiDB-lite"/>
    </source>
</evidence>
<comment type="cofactor">
    <cofactor evidence="6">
        <name>[4Fe-4S] cluster</name>
        <dbReference type="ChEBI" id="CHEBI:49883"/>
    </cofactor>
    <text evidence="6">Binds 2 [4Fe-4S] clusters.</text>
</comment>
<keyword evidence="3" id="KW-0677">Repeat</keyword>
<feature type="domain" description="4Fe-4S ferredoxin-type" evidence="8">
    <location>
        <begin position="9"/>
        <end position="40"/>
    </location>
</feature>
<evidence type="ECO:0000256" key="3">
    <source>
        <dbReference type="ARBA" id="ARBA00022737"/>
    </source>
</evidence>
<organism evidence="9 10">
    <name type="scientific">Alteribacillus iranensis</name>
    <dbReference type="NCBI Taxonomy" id="930128"/>
    <lineage>
        <taxon>Bacteria</taxon>
        <taxon>Bacillati</taxon>
        <taxon>Bacillota</taxon>
        <taxon>Bacilli</taxon>
        <taxon>Bacillales</taxon>
        <taxon>Bacillaceae</taxon>
        <taxon>Alteribacillus</taxon>
    </lineage>
</organism>
<dbReference type="EC" id="1.1.99.14" evidence="6"/>
<reference evidence="9 10" key="1">
    <citation type="submission" date="2016-10" db="EMBL/GenBank/DDBJ databases">
        <authorList>
            <person name="de Groot N.N."/>
        </authorList>
    </citation>
    <scope>NUCLEOTIDE SEQUENCE [LARGE SCALE GENOMIC DNA]</scope>
    <source>
        <strain evidence="9 10">DSM 23995</strain>
    </source>
</reference>
<dbReference type="Gene3D" id="1.10.1060.10">
    <property type="entry name" value="Alpha-helical ferredoxin"/>
    <property type="match status" value="1"/>
</dbReference>
<keyword evidence="1 6" id="KW-0004">4Fe-4S</keyword>
<dbReference type="PANTHER" id="PTHR32479:SF17">
    <property type="entry name" value="GLYCOLATE OXIDASE IRON-SULFUR SUBUNIT"/>
    <property type="match status" value="1"/>
</dbReference>
<dbReference type="PANTHER" id="PTHR32479">
    <property type="entry name" value="GLYCOLATE OXIDASE IRON-SULFUR SUBUNIT"/>
    <property type="match status" value="1"/>
</dbReference>
<evidence type="ECO:0000313" key="10">
    <source>
        <dbReference type="Proteomes" id="UP000199516"/>
    </source>
</evidence>
<dbReference type="InterPro" id="IPR009051">
    <property type="entry name" value="Helical_ferredxn"/>
</dbReference>
<dbReference type="PROSITE" id="PS00198">
    <property type="entry name" value="4FE4S_FER_1"/>
    <property type="match status" value="2"/>
</dbReference>
<keyword evidence="6" id="KW-0249">Electron transport</keyword>
<dbReference type="PROSITE" id="PS51379">
    <property type="entry name" value="4FE4S_FER_2"/>
    <property type="match status" value="2"/>
</dbReference>
<accession>A0A1I2B3K7</accession>
<dbReference type="Pfam" id="PF02754">
    <property type="entry name" value="CCG"/>
    <property type="match status" value="2"/>
</dbReference>
<keyword evidence="6" id="KW-0813">Transport</keyword>
<keyword evidence="5 6" id="KW-0411">Iron-sulfur</keyword>
<dbReference type="InterPro" id="IPR017896">
    <property type="entry name" value="4Fe4S_Fe-S-bd"/>
</dbReference>
<dbReference type="InterPro" id="IPR012257">
    <property type="entry name" value="Glc_ox_4Fe-4S"/>
</dbReference>
<evidence type="ECO:0000256" key="1">
    <source>
        <dbReference type="ARBA" id="ARBA00022485"/>
    </source>
</evidence>
<proteinExistence type="predicted"/>
<dbReference type="GO" id="GO:0051539">
    <property type="term" value="F:4 iron, 4 sulfur cluster binding"/>
    <property type="evidence" value="ECO:0007669"/>
    <property type="project" value="UniProtKB-UniRule"/>
</dbReference>
<comment type="catalytic activity">
    <reaction evidence="6">
        <text>glycolate + A = glyoxylate + AH2</text>
        <dbReference type="Rhea" id="RHEA:21264"/>
        <dbReference type="ChEBI" id="CHEBI:13193"/>
        <dbReference type="ChEBI" id="CHEBI:17499"/>
        <dbReference type="ChEBI" id="CHEBI:29805"/>
        <dbReference type="ChEBI" id="CHEBI:36655"/>
        <dbReference type="EC" id="1.1.99.14"/>
    </reaction>
</comment>
<feature type="domain" description="4Fe-4S ferredoxin-type" evidence="8">
    <location>
        <begin position="59"/>
        <end position="83"/>
    </location>
</feature>
<feature type="region of interest" description="Disordered" evidence="7">
    <location>
        <begin position="162"/>
        <end position="182"/>
    </location>
</feature>
<dbReference type="OrthoDB" id="9770306at2"/>
<dbReference type="PIRSF" id="PIRSF000139">
    <property type="entry name" value="Glc_ox_4Fe-4S"/>
    <property type="match status" value="1"/>
</dbReference>
<evidence type="ECO:0000256" key="6">
    <source>
        <dbReference type="PIRNR" id="PIRNR000139"/>
    </source>
</evidence>
<dbReference type="EMBL" id="FONT01000002">
    <property type="protein sequence ID" value="SFE50629.1"/>
    <property type="molecule type" value="Genomic_DNA"/>
</dbReference>
<keyword evidence="4 6" id="KW-0408">Iron</keyword>
<dbReference type="Pfam" id="PF13183">
    <property type="entry name" value="Fer4_8"/>
    <property type="match status" value="1"/>
</dbReference>
<evidence type="ECO:0000256" key="5">
    <source>
        <dbReference type="ARBA" id="ARBA00023014"/>
    </source>
</evidence>
<protein>
    <recommendedName>
        <fullName evidence="6">Glycolate oxidase iron-sulfur subunit</fullName>
        <ecNumber evidence="6">1.1.99.14</ecNumber>
    </recommendedName>
</protein>
<keyword evidence="10" id="KW-1185">Reference proteome</keyword>
<evidence type="ECO:0000256" key="2">
    <source>
        <dbReference type="ARBA" id="ARBA00022723"/>
    </source>
</evidence>
<gene>
    <name evidence="9" type="ORF">SAMN05192532_10258</name>
</gene>
<dbReference type="GO" id="GO:0046872">
    <property type="term" value="F:metal ion binding"/>
    <property type="evidence" value="ECO:0007669"/>
    <property type="project" value="UniProtKB-UniRule"/>
</dbReference>
<dbReference type="AlphaFoldDB" id="A0A1I2B3K7"/>
<sequence>MSNIQELQRKLNYDKTFDCVQCGYCLPACPTYETMEKETHSPRGRINMVKMVAEGKADLEDLQEPIDKCLGCMACTTVCPTGVEYGAILEGAKETLEDNQQKSKPQQKAEDFLFGTFFPSSSWMNRLGNAAWLYQATGLQKAAQALKLTTVAPLHLDKFEKVLPKQPSPNERKNRPQRVFPDGPSTAKVAFFTGCVMDSTFYRINEQTIELLRLAGAEVILPEAQTCCGALHAHSGKTKKSRELAMENIKAFEQEDVDFIVNNAGGCGARLVEYDHLFESGSDWHARAKAFTNKVKDISEVLVELDGLEFTKSVNRVITYQPSCHMTNVQKVVAPPRQLMDQVPGLQLKELNNPDFCCGSAGIYNIVNYEDSMDILDRKMEDVTTVQPEAIVTTNPGCLLQMKIGIEREKAGKHMEAVHLVELLMEAAPTSKEKTTSIKR</sequence>
<comment type="catalytic activity">
    <reaction evidence="6">
        <text>(R)-lactate + A = pyruvate + AH2</text>
        <dbReference type="Rhea" id="RHEA:15089"/>
        <dbReference type="ChEBI" id="CHEBI:13193"/>
        <dbReference type="ChEBI" id="CHEBI:15361"/>
        <dbReference type="ChEBI" id="CHEBI:16004"/>
        <dbReference type="ChEBI" id="CHEBI:17499"/>
    </reaction>
</comment>
<dbReference type="Proteomes" id="UP000199516">
    <property type="component" value="Unassembled WGS sequence"/>
</dbReference>
<comment type="function">
    <text evidence="6">Component of a complex that catalyzes the oxidation of glycolate to glyoxylate.</text>
</comment>
<keyword evidence="2 6" id="KW-0479">Metal-binding</keyword>
<dbReference type="InterPro" id="IPR004017">
    <property type="entry name" value="Cys_rich_dom"/>
</dbReference>
<evidence type="ECO:0000313" key="9">
    <source>
        <dbReference type="EMBL" id="SFE50629.1"/>
    </source>
</evidence>
<evidence type="ECO:0000259" key="8">
    <source>
        <dbReference type="PROSITE" id="PS51379"/>
    </source>
</evidence>
<name>A0A1I2B3K7_9BACI</name>
<evidence type="ECO:0000256" key="4">
    <source>
        <dbReference type="ARBA" id="ARBA00023004"/>
    </source>
</evidence>
<dbReference type="InterPro" id="IPR017900">
    <property type="entry name" value="4Fe4S_Fe_S_CS"/>
</dbReference>
<dbReference type="GO" id="GO:0019154">
    <property type="term" value="F:glycolate dehydrogenase activity"/>
    <property type="evidence" value="ECO:0007669"/>
    <property type="project" value="UniProtKB-EC"/>
</dbReference>
<dbReference type="SUPFAM" id="SSF46548">
    <property type="entry name" value="alpha-helical ferredoxin"/>
    <property type="match status" value="1"/>
</dbReference>